<feature type="region of interest" description="Disordered" evidence="1">
    <location>
        <begin position="350"/>
        <end position="391"/>
    </location>
</feature>
<evidence type="ECO:0000313" key="2">
    <source>
        <dbReference type="EMBL" id="MDR6377392.1"/>
    </source>
</evidence>
<organism evidence="2 3">
    <name type="scientific">Paraburkholderia caledonica</name>
    <dbReference type="NCBI Taxonomy" id="134536"/>
    <lineage>
        <taxon>Bacteria</taxon>
        <taxon>Pseudomonadati</taxon>
        <taxon>Pseudomonadota</taxon>
        <taxon>Betaproteobacteria</taxon>
        <taxon>Burkholderiales</taxon>
        <taxon>Burkholderiaceae</taxon>
        <taxon>Paraburkholderia</taxon>
    </lineage>
</organism>
<dbReference type="Proteomes" id="UP001185254">
    <property type="component" value="Unassembled WGS sequence"/>
</dbReference>
<feature type="compositionally biased region" description="Low complexity" evidence="1">
    <location>
        <begin position="352"/>
        <end position="363"/>
    </location>
</feature>
<dbReference type="EMBL" id="JAVDQN010000003">
    <property type="protein sequence ID" value="MDR6377392.1"/>
    <property type="molecule type" value="Genomic_DNA"/>
</dbReference>
<keyword evidence="3" id="KW-1185">Reference proteome</keyword>
<gene>
    <name evidence="2" type="ORF">J2776_004092</name>
</gene>
<reference evidence="2 3" key="1">
    <citation type="submission" date="2023-07" db="EMBL/GenBank/DDBJ databases">
        <title>Sorghum-associated microbial communities from plants grown in Nebraska, USA.</title>
        <authorList>
            <person name="Schachtman D."/>
        </authorList>
    </citation>
    <scope>NUCLEOTIDE SEQUENCE [LARGE SCALE GENOMIC DNA]</scope>
    <source>
        <strain evidence="2 3">DS1039</strain>
    </source>
</reference>
<name>A0ABU1L2L7_9BURK</name>
<protein>
    <submittedName>
        <fullName evidence="2">Uncharacterized protein</fullName>
    </submittedName>
</protein>
<proteinExistence type="predicted"/>
<evidence type="ECO:0000313" key="3">
    <source>
        <dbReference type="Proteomes" id="UP001185254"/>
    </source>
</evidence>
<sequence>MPTTPLTIIDGAMALPRSRPFNDVPAPFGRGWALLAPCHRLDKGLHGLYGAVLKTFDLRDQPIRSFCRWVAPNHPITDVNAAMTMGARIPEAVGEHEAEALPLRGGLPPGHSVLADNLAAPEAPAFQDAFAPVKAHVAGAAARAPLLPRWALAGGAFALSGAALLAWTAFGHVDVRGPRNGNPTKRTDIAVVERQTPSAHIPRRDTVDVSNSVAEIANTSGASAVSVRQHAQTASVSGTARTIAPGNLTLHSPTTASIETHRSATIVRTRTPVAEKNDGDRRTLYGHRPTADAVNHRRHAVDSASTIATSAPLTRMFVKPSVAGSYSPPAPTQPGTSDYTFVDMSASIRHGSATQQAQQAPSANLDGSAGQQWSARLTHRRVTEAPDQFIR</sequence>
<accession>A0ABU1L2L7</accession>
<comment type="caution">
    <text evidence="2">The sequence shown here is derived from an EMBL/GenBank/DDBJ whole genome shotgun (WGS) entry which is preliminary data.</text>
</comment>
<evidence type="ECO:0000256" key="1">
    <source>
        <dbReference type="SAM" id="MobiDB-lite"/>
    </source>
</evidence>